<keyword evidence="2" id="KW-1185">Reference proteome</keyword>
<gene>
    <name evidence="1" type="ORF">SCP_0400420</name>
</gene>
<dbReference type="InParanoid" id="A0A401GHS4"/>
<name>A0A401GHS4_9APHY</name>
<sequence length="87" mass="10215">MNDKLAENMVFPDQQHITELWTHLAQAEDKLTWPRACMREAHNESGTELLQCKAPGRDVDNITVVEYDRVKEIDIQILQVRHRQENC</sequence>
<reference evidence="1 2" key="1">
    <citation type="journal article" date="2018" name="Sci. Rep.">
        <title>Genome sequence of the cauliflower mushroom Sparassis crispa (Hanabiratake) and its association with beneficial usage.</title>
        <authorList>
            <person name="Kiyama R."/>
            <person name="Furutani Y."/>
            <person name="Kawaguchi K."/>
            <person name="Nakanishi T."/>
        </authorList>
    </citation>
    <scope>NUCLEOTIDE SEQUENCE [LARGE SCALE GENOMIC DNA]</scope>
</reference>
<proteinExistence type="predicted"/>
<dbReference type="AlphaFoldDB" id="A0A401GHS4"/>
<dbReference type="Proteomes" id="UP000287166">
    <property type="component" value="Unassembled WGS sequence"/>
</dbReference>
<comment type="caution">
    <text evidence="1">The sequence shown here is derived from an EMBL/GenBank/DDBJ whole genome shotgun (WGS) entry which is preliminary data.</text>
</comment>
<dbReference type="RefSeq" id="XP_027612584.1">
    <property type="nucleotide sequence ID" value="XM_027756783.1"/>
</dbReference>
<dbReference type="EMBL" id="BFAD01000004">
    <property type="protein sequence ID" value="GBE81671.1"/>
    <property type="molecule type" value="Genomic_DNA"/>
</dbReference>
<dbReference type="GeneID" id="38778588"/>
<evidence type="ECO:0000313" key="2">
    <source>
        <dbReference type="Proteomes" id="UP000287166"/>
    </source>
</evidence>
<protein>
    <submittedName>
        <fullName evidence="1">Uncharacterized protein</fullName>
    </submittedName>
</protein>
<accession>A0A401GHS4</accession>
<organism evidence="1 2">
    <name type="scientific">Sparassis crispa</name>
    <dbReference type="NCBI Taxonomy" id="139825"/>
    <lineage>
        <taxon>Eukaryota</taxon>
        <taxon>Fungi</taxon>
        <taxon>Dikarya</taxon>
        <taxon>Basidiomycota</taxon>
        <taxon>Agaricomycotina</taxon>
        <taxon>Agaricomycetes</taxon>
        <taxon>Polyporales</taxon>
        <taxon>Sparassidaceae</taxon>
        <taxon>Sparassis</taxon>
    </lineage>
</organism>
<evidence type="ECO:0000313" key="1">
    <source>
        <dbReference type="EMBL" id="GBE81671.1"/>
    </source>
</evidence>